<dbReference type="Proteomes" id="UP000315496">
    <property type="component" value="Chromosome 4"/>
</dbReference>
<evidence type="ECO:0000256" key="2">
    <source>
        <dbReference type="ARBA" id="ARBA00010077"/>
    </source>
</evidence>
<dbReference type="GO" id="GO:0005634">
    <property type="term" value="C:nucleus"/>
    <property type="evidence" value="ECO:0007669"/>
    <property type="project" value="UniProtKB-SubCell"/>
</dbReference>
<evidence type="ECO:0000313" key="7">
    <source>
        <dbReference type="EMBL" id="TNJ27042.1"/>
    </source>
</evidence>
<evidence type="ECO:0000313" key="6">
    <source>
        <dbReference type="EMBL" id="TNJ27035.1"/>
    </source>
</evidence>
<dbReference type="VEuPathDB" id="GiardiaDB:GMRT_15743"/>
<keyword evidence="4 5" id="KW-0539">Nucleus</keyword>
<evidence type="ECO:0000256" key="3">
    <source>
        <dbReference type="ARBA" id="ARBA00022517"/>
    </source>
</evidence>
<dbReference type="AlphaFoldDB" id="A0A4Z1SQ68"/>
<organism evidence="6 8">
    <name type="scientific">Giardia muris</name>
    <dbReference type="NCBI Taxonomy" id="5742"/>
    <lineage>
        <taxon>Eukaryota</taxon>
        <taxon>Metamonada</taxon>
        <taxon>Diplomonadida</taxon>
        <taxon>Hexamitidae</taxon>
        <taxon>Giardiinae</taxon>
        <taxon>Giardia</taxon>
    </lineage>
</organism>
<protein>
    <recommendedName>
        <fullName evidence="5">Ribosome biogenesis regulatory protein</fullName>
    </recommendedName>
</protein>
<proteinExistence type="inferred from homology"/>
<evidence type="ECO:0000313" key="8">
    <source>
        <dbReference type="Proteomes" id="UP000315496"/>
    </source>
</evidence>
<dbReference type="GO" id="GO:0042254">
    <property type="term" value="P:ribosome biogenesis"/>
    <property type="evidence" value="ECO:0007669"/>
    <property type="project" value="UniProtKB-KW"/>
</dbReference>
<name>A0A4Z1SQ68_GIAMU</name>
<accession>A0A4Z1SQ68</accession>
<gene>
    <name evidence="7" type="ORF">GMRT_15743</name>
    <name evidence="6" type="ORF">GMRT_24038</name>
</gene>
<comment type="similarity">
    <text evidence="2 5">Belongs to the RRS1 family.</text>
</comment>
<dbReference type="Pfam" id="PF04939">
    <property type="entry name" value="RRS1"/>
    <property type="match status" value="1"/>
</dbReference>
<dbReference type="VEuPathDB" id="GiardiaDB:GMRT_24038"/>
<comment type="caution">
    <text evidence="6">The sequence shown here is derived from an EMBL/GenBank/DDBJ whole genome shotgun (WGS) entry which is preliminary data.</text>
</comment>
<keyword evidence="3 5" id="KW-0690">Ribosome biogenesis</keyword>
<comment type="subcellular location">
    <subcellularLocation>
        <location evidence="1 5">Nucleus</location>
    </subcellularLocation>
</comment>
<evidence type="ECO:0000256" key="5">
    <source>
        <dbReference type="RuleBase" id="RU364132"/>
    </source>
</evidence>
<dbReference type="OrthoDB" id="28455at2759"/>
<dbReference type="EMBL" id="VDLU01000004">
    <property type="protein sequence ID" value="TNJ27042.1"/>
    <property type="molecule type" value="Genomic_DNA"/>
</dbReference>
<evidence type="ECO:0000256" key="1">
    <source>
        <dbReference type="ARBA" id="ARBA00004123"/>
    </source>
</evidence>
<comment type="function">
    <text evidence="5">Involved in ribosomal large subunit assembly.</text>
</comment>
<sequence length="173" mass="19911">MQFDLHYLMATDPTPLPPGLLEPETDEHQMMDVAVRTVAALCKEFVQLPRVSSNIGLMGTLPPPILHLPREKPLPKPREPTRWELFAKTKGIKKRKRSRLVYDEKVKEYRPRYGRNRRTDNTTEYDPIIPAKEGVDDYPGAKDAFTVVREARLARIAKNKAQRAANLRRGGRR</sequence>
<reference evidence="6 8" key="1">
    <citation type="submission" date="2019-05" db="EMBL/GenBank/DDBJ databases">
        <title>The compact genome of Giardia muris reveals important steps in the evolution of intestinal protozoan parasites.</title>
        <authorList>
            <person name="Xu F."/>
            <person name="Jimenez-Gonzalez A."/>
            <person name="Einarsson E."/>
            <person name="Astvaldsson A."/>
            <person name="Peirasmaki D."/>
            <person name="Eckmann L."/>
            <person name="Andersson J.O."/>
            <person name="Svard S.G."/>
            <person name="Jerlstrom-Hultqvist J."/>
        </authorList>
    </citation>
    <scope>NUCLEOTIDE SEQUENCE [LARGE SCALE GENOMIC DNA]</scope>
    <source>
        <strain evidence="6 8">Roberts-Thomson</strain>
    </source>
</reference>
<keyword evidence="8" id="KW-1185">Reference proteome</keyword>
<dbReference type="InterPro" id="IPR007023">
    <property type="entry name" value="Ribosom_reg"/>
</dbReference>
<evidence type="ECO:0000256" key="4">
    <source>
        <dbReference type="ARBA" id="ARBA00023242"/>
    </source>
</evidence>
<dbReference type="EMBL" id="VDLU01000004">
    <property type="protein sequence ID" value="TNJ27035.1"/>
    <property type="molecule type" value="Genomic_DNA"/>
</dbReference>